<evidence type="ECO:0000256" key="4">
    <source>
        <dbReference type="ARBA" id="ARBA00022884"/>
    </source>
</evidence>
<dbReference type="PANTHER" id="PTHR17224:SF1">
    <property type="entry name" value="PEPTIDYL-TRNA HYDROLASE"/>
    <property type="match status" value="1"/>
</dbReference>
<gene>
    <name evidence="7" type="primary">pth</name>
    <name evidence="10" type="ORF">HMPREF9304_12465</name>
</gene>
<keyword evidence="2 7" id="KW-0820">tRNA-binding</keyword>
<protein>
    <recommendedName>
        <fullName evidence="6 7">Peptidyl-tRNA hydrolase</fullName>
        <shortName evidence="7">Pth</shortName>
        <ecNumber evidence="1 7">3.1.1.29</ecNumber>
    </recommendedName>
</protein>
<comment type="similarity">
    <text evidence="5 7 9">Belongs to the PTH family.</text>
</comment>
<name>A0A098YP37_9BACT</name>
<feature type="binding site" evidence="7">
    <location>
        <position position="65"/>
    </location>
    <ligand>
        <name>tRNA</name>
        <dbReference type="ChEBI" id="CHEBI:17843"/>
    </ligand>
</feature>
<dbReference type="GO" id="GO:0004045">
    <property type="term" value="F:peptidyl-tRNA hydrolase activity"/>
    <property type="evidence" value="ECO:0007669"/>
    <property type="project" value="UniProtKB-UniRule"/>
</dbReference>
<proteinExistence type="inferred from homology"/>
<evidence type="ECO:0000256" key="1">
    <source>
        <dbReference type="ARBA" id="ARBA00013260"/>
    </source>
</evidence>
<dbReference type="EMBL" id="JRPQ01000208">
    <property type="protein sequence ID" value="KGI21059.1"/>
    <property type="molecule type" value="Genomic_DNA"/>
</dbReference>
<dbReference type="RefSeq" id="WP_036929391.1">
    <property type="nucleotide sequence ID" value="NZ_JRPQ01000208.1"/>
</dbReference>
<dbReference type="PROSITE" id="PS01195">
    <property type="entry name" value="PEPT_TRNA_HYDROL_1"/>
    <property type="match status" value="1"/>
</dbReference>
<dbReference type="Pfam" id="PF01195">
    <property type="entry name" value="Pept_tRNA_hydro"/>
    <property type="match status" value="1"/>
</dbReference>
<dbReference type="InterPro" id="IPR036416">
    <property type="entry name" value="Pept_tRNA_hydro_sf"/>
</dbReference>
<evidence type="ECO:0000256" key="9">
    <source>
        <dbReference type="RuleBase" id="RU004320"/>
    </source>
</evidence>
<dbReference type="Gene3D" id="3.40.50.1470">
    <property type="entry name" value="Peptidyl-tRNA hydrolase"/>
    <property type="match status" value="1"/>
</dbReference>
<dbReference type="InterPro" id="IPR018171">
    <property type="entry name" value="Pept_tRNA_hydro_CS"/>
</dbReference>
<dbReference type="NCBIfam" id="TIGR00447">
    <property type="entry name" value="pth"/>
    <property type="match status" value="1"/>
</dbReference>
<feature type="binding site" evidence="7">
    <location>
        <position position="67"/>
    </location>
    <ligand>
        <name>tRNA</name>
        <dbReference type="ChEBI" id="CHEBI:17843"/>
    </ligand>
</feature>
<dbReference type="EC" id="3.1.1.29" evidence="1 7"/>
<reference evidence="10 11" key="1">
    <citation type="submission" date="2014-07" db="EMBL/GenBank/DDBJ databases">
        <authorList>
            <person name="McCorrison J."/>
            <person name="Sanka R."/>
            <person name="Torralba M."/>
            <person name="Gillis M."/>
            <person name="Haft D.H."/>
            <person name="Methe B."/>
            <person name="Sutton G."/>
            <person name="Nelson K.E."/>
        </authorList>
    </citation>
    <scope>NUCLEOTIDE SEQUENCE [LARGE SCALE GENOMIC DNA]</scope>
    <source>
        <strain evidence="10 11">S9-PR14</strain>
    </source>
</reference>
<keyword evidence="7" id="KW-0963">Cytoplasm</keyword>
<sequence>MNKYLICGLGNPGSEYADTRHNTGFIVLDALAKASNIVFEDKRYGYVAETSIKGRKVILLKPTTFMNLSGNAVRYWLNKENIEQHNLLVISDDISIPLGEFRLKASGSNGGHNGLGHIQQLIGQNYPRLRMGIGSDFQRGGQVDWVLGRFSSEEEKILQPTIDIALELIKSFVLAGINITMNQFNQLGKHTSSSKSPIEKTD</sequence>
<dbReference type="AlphaFoldDB" id="A0A098YP37"/>
<dbReference type="GO" id="GO:0000049">
    <property type="term" value="F:tRNA binding"/>
    <property type="evidence" value="ECO:0007669"/>
    <property type="project" value="UniProtKB-UniRule"/>
</dbReference>
<comment type="subunit">
    <text evidence="7">Monomer.</text>
</comment>
<evidence type="ECO:0000313" key="11">
    <source>
        <dbReference type="Proteomes" id="UP000029723"/>
    </source>
</evidence>
<keyword evidence="3 7" id="KW-0378">Hydrolase</keyword>
<feature type="site" description="Stabilizes the basic form of H active site to accept a proton" evidence="7">
    <location>
        <position position="92"/>
    </location>
</feature>
<comment type="function">
    <text evidence="7">Catalyzes the release of premature peptidyl moieties from peptidyl-tRNA molecules trapped in stalled 50S ribosomal subunits, and thus maintains levels of free tRNAs and 50S ribosomes.</text>
</comment>
<evidence type="ECO:0000256" key="8">
    <source>
        <dbReference type="RuleBase" id="RU000673"/>
    </source>
</evidence>
<comment type="subcellular location">
    <subcellularLocation>
        <location evidence="7">Cytoplasm</location>
    </subcellularLocation>
</comment>
<feature type="site" description="Discriminates between blocked and unblocked aminoacyl-tRNA" evidence="7">
    <location>
        <position position="11"/>
    </location>
</feature>
<evidence type="ECO:0000256" key="2">
    <source>
        <dbReference type="ARBA" id="ARBA00022555"/>
    </source>
</evidence>
<dbReference type="FunFam" id="3.40.50.1470:FF:000001">
    <property type="entry name" value="Peptidyl-tRNA hydrolase"/>
    <property type="match status" value="1"/>
</dbReference>
<dbReference type="GO" id="GO:0006515">
    <property type="term" value="P:protein quality control for misfolded or incompletely synthesized proteins"/>
    <property type="evidence" value="ECO:0007669"/>
    <property type="project" value="UniProtKB-UniRule"/>
</dbReference>
<dbReference type="HAMAP" id="MF_00083">
    <property type="entry name" value="Pept_tRNA_hydro_bact"/>
    <property type="match status" value="1"/>
</dbReference>
<evidence type="ECO:0000256" key="3">
    <source>
        <dbReference type="ARBA" id="ARBA00022801"/>
    </source>
</evidence>
<dbReference type="GO" id="GO:0005737">
    <property type="term" value="C:cytoplasm"/>
    <property type="evidence" value="ECO:0007669"/>
    <property type="project" value="UniProtKB-SubCell"/>
</dbReference>
<dbReference type="InterPro" id="IPR001328">
    <property type="entry name" value="Pept_tRNA_hydro"/>
</dbReference>
<feature type="active site" description="Proton acceptor" evidence="7">
    <location>
        <position position="21"/>
    </location>
</feature>
<dbReference type="PANTHER" id="PTHR17224">
    <property type="entry name" value="PEPTIDYL-TRNA HYDROLASE"/>
    <property type="match status" value="1"/>
</dbReference>
<evidence type="ECO:0000256" key="5">
    <source>
        <dbReference type="ARBA" id="ARBA00038063"/>
    </source>
</evidence>
<evidence type="ECO:0000313" key="10">
    <source>
        <dbReference type="EMBL" id="KGI21059.1"/>
    </source>
</evidence>
<dbReference type="SUPFAM" id="SSF53178">
    <property type="entry name" value="Peptidyl-tRNA hydrolase-like"/>
    <property type="match status" value="1"/>
</dbReference>
<feature type="binding site" evidence="7">
    <location>
        <position position="113"/>
    </location>
    <ligand>
        <name>tRNA</name>
        <dbReference type="ChEBI" id="CHEBI:17843"/>
    </ligand>
</feature>
<feature type="binding site" evidence="7">
    <location>
        <position position="16"/>
    </location>
    <ligand>
        <name>tRNA</name>
        <dbReference type="ChEBI" id="CHEBI:17843"/>
    </ligand>
</feature>
<dbReference type="Proteomes" id="UP000029723">
    <property type="component" value="Unassembled WGS sequence"/>
</dbReference>
<keyword evidence="4 7" id="KW-0694">RNA-binding</keyword>
<evidence type="ECO:0000256" key="6">
    <source>
        <dbReference type="ARBA" id="ARBA00050038"/>
    </source>
</evidence>
<dbReference type="GO" id="GO:0072344">
    <property type="term" value="P:rescue of stalled ribosome"/>
    <property type="evidence" value="ECO:0007669"/>
    <property type="project" value="UniProtKB-UniRule"/>
</dbReference>
<comment type="catalytic activity">
    <reaction evidence="7 8">
        <text>an N-acyl-L-alpha-aminoacyl-tRNA + H2O = an N-acyl-L-amino acid + a tRNA + H(+)</text>
        <dbReference type="Rhea" id="RHEA:54448"/>
        <dbReference type="Rhea" id="RHEA-COMP:10123"/>
        <dbReference type="Rhea" id="RHEA-COMP:13883"/>
        <dbReference type="ChEBI" id="CHEBI:15377"/>
        <dbReference type="ChEBI" id="CHEBI:15378"/>
        <dbReference type="ChEBI" id="CHEBI:59874"/>
        <dbReference type="ChEBI" id="CHEBI:78442"/>
        <dbReference type="ChEBI" id="CHEBI:138191"/>
        <dbReference type="EC" id="3.1.1.29"/>
    </reaction>
</comment>
<comment type="function">
    <text evidence="7">Hydrolyzes ribosome-free peptidyl-tRNAs (with 1 or more amino acids incorporated), which drop off the ribosome during protein synthesis, or as a result of ribosome stalling.</text>
</comment>
<dbReference type="OrthoDB" id="9800507at2"/>
<organism evidence="10 11">
    <name type="scientific">Hoylesella timonensis S9-PR14</name>
    <dbReference type="NCBI Taxonomy" id="1401062"/>
    <lineage>
        <taxon>Bacteria</taxon>
        <taxon>Pseudomonadati</taxon>
        <taxon>Bacteroidota</taxon>
        <taxon>Bacteroidia</taxon>
        <taxon>Bacteroidales</taxon>
        <taxon>Prevotellaceae</taxon>
        <taxon>Hoylesella</taxon>
    </lineage>
</organism>
<dbReference type="CDD" id="cd00462">
    <property type="entry name" value="PTH"/>
    <property type="match status" value="1"/>
</dbReference>
<accession>A0A098YP37</accession>
<evidence type="ECO:0000256" key="7">
    <source>
        <dbReference type="HAMAP-Rule" id="MF_00083"/>
    </source>
</evidence>
<comment type="caution">
    <text evidence="10">The sequence shown here is derived from an EMBL/GenBank/DDBJ whole genome shotgun (WGS) entry which is preliminary data.</text>
</comment>